<evidence type="ECO:0000313" key="3">
    <source>
        <dbReference type="Proteomes" id="UP000746503"/>
    </source>
</evidence>
<dbReference type="InterPro" id="IPR001845">
    <property type="entry name" value="HTH_ArsR_DNA-bd_dom"/>
</dbReference>
<dbReference type="SUPFAM" id="SSF46785">
    <property type="entry name" value="Winged helix' DNA-binding domain"/>
    <property type="match status" value="1"/>
</dbReference>
<evidence type="ECO:0000259" key="1">
    <source>
        <dbReference type="SMART" id="SM00418"/>
    </source>
</evidence>
<dbReference type="CDD" id="cd00090">
    <property type="entry name" value="HTH_ARSR"/>
    <property type="match status" value="1"/>
</dbReference>
<organism evidence="2 3">
    <name type="scientific">Streptomyces spiramenti</name>
    <dbReference type="NCBI Taxonomy" id="2720606"/>
    <lineage>
        <taxon>Bacteria</taxon>
        <taxon>Bacillati</taxon>
        <taxon>Actinomycetota</taxon>
        <taxon>Actinomycetes</taxon>
        <taxon>Kitasatosporales</taxon>
        <taxon>Streptomycetaceae</taxon>
        <taxon>Streptomyces</taxon>
    </lineage>
</organism>
<feature type="domain" description="HTH arsR-type" evidence="1">
    <location>
        <begin position="1"/>
        <end position="77"/>
    </location>
</feature>
<dbReference type="EMBL" id="JAAVJB010000053">
    <property type="protein sequence ID" value="NJP66473.1"/>
    <property type="molecule type" value="Genomic_DNA"/>
</dbReference>
<proteinExistence type="predicted"/>
<dbReference type="InterPro" id="IPR036388">
    <property type="entry name" value="WH-like_DNA-bd_sf"/>
</dbReference>
<evidence type="ECO:0000313" key="2">
    <source>
        <dbReference type="EMBL" id="NJP66473.1"/>
    </source>
</evidence>
<sequence length="155" mass="16005">MSHSTRRELLARVTREPATISALAAALDVGKGTVAHHLGVLRSADMVTVTETRQARGGTQHLYSAAPPVAAVPSAAPGHRAAPPLPDAGAQPTAQPLLVLHDLALTEAEVAALRRCLRRVVADAVSEATRPRAGATAGRSVHTVAVDLRRSSADA</sequence>
<dbReference type="Pfam" id="PF12840">
    <property type="entry name" value="HTH_20"/>
    <property type="match status" value="1"/>
</dbReference>
<reference evidence="2 3" key="1">
    <citation type="submission" date="2020-03" db="EMBL/GenBank/DDBJ databases">
        <title>Draft genome of Streptomyces sp. ventii, isolated from the Axial Seamount in the Pacific Ocean, and resequencing of the two type strains Streptomyces lonarensis strain NCL 716 and Streptomyces bohaiensis strain 11A07.</title>
        <authorList>
            <person name="Loughran R.M."/>
            <person name="Pfannmuller K.M."/>
            <person name="Wasson B.J."/>
            <person name="Deadmond M.C."/>
            <person name="Paddock B.E."/>
            <person name="Koyack M.J."/>
            <person name="Gallegos D.A."/>
            <person name="Mitchell E.A."/>
            <person name="Ushijima B."/>
            <person name="Saw J.H."/>
            <person name="Mcphail K.L."/>
            <person name="Videau P."/>
        </authorList>
    </citation>
    <scope>NUCLEOTIDE SEQUENCE [LARGE SCALE GENOMIC DNA]</scope>
    <source>
        <strain evidence="3">5675061</strain>
    </source>
</reference>
<dbReference type="InterPro" id="IPR011991">
    <property type="entry name" value="ArsR-like_HTH"/>
</dbReference>
<protein>
    <submittedName>
        <fullName evidence="2">Winged helix-turn-helix transcriptional regulator</fullName>
    </submittedName>
</protein>
<accession>A0ABX1AH50</accession>
<comment type="caution">
    <text evidence="2">The sequence shown here is derived from an EMBL/GenBank/DDBJ whole genome shotgun (WGS) entry which is preliminary data.</text>
</comment>
<dbReference type="Gene3D" id="1.10.10.10">
    <property type="entry name" value="Winged helix-like DNA-binding domain superfamily/Winged helix DNA-binding domain"/>
    <property type="match status" value="1"/>
</dbReference>
<keyword evidence="3" id="KW-1185">Reference proteome</keyword>
<dbReference type="SMART" id="SM00418">
    <property type="entry name" value="HTH_ARSR"/>
    <property type="match status" value="1"/>
</dbReference>
<dbReference type="Proteomes" id="UP000746503">
    <property type="component" value="Unassembled WGS sequence"/>
</dbReference>
<name>A0ABX1AH50_9ACTN</name>
<gene>
    <name evidence="2" type="ORF">HCJ92_09265</name>
</gene>
<dbReference type="InterPro" id="IPR036390">
    <property type="entry name" value="WH_DNA-bd_sf"/>
</dbReference>